<evidence type="ECO:0000259" key="7">
    <source>
        <dbReference type="PROSITE" id="PS50123"/>
    </source>
</evidence>
<proteinExistence type="predicted"/>
<feature type="binding site" evidence="6">
    <location>
        <position position="143"/>
    </location>
    <ligand>
        <name>S-adenosyl-L-methionine</name>
        <dbReference type="ChEBI" id="CHEBI:59789"/>
    </ligand>
</feature>
<dbReference type="InterPro" id="IPR050903">
    <property type="entry name" value="Bact_Chemotaxis_MeTrfase"/>
</dbReference>
<dbReference type="SUPFAM" id="SSF47757">
    <property type="entry name" value="Chemotaxis receptor methyltransferase CheR, N-terminal domain"/>
    <property type="match status" value="1"/>
</dbReference>
<dbReference type="InterPro" id="IPR026024">
    <property type="entry name" value="Chemotaxis_MeTrfase_CheR"/>
</dbReference>
<gene>
    <name evidence="8" type="ORF">A2527_11660</name>
</gene>
<feature type="binding site" evidence="6">
    <location>
        <begin position="201"/>
        <end position="202"/>
    </location>
    <ligand>
        <name>S-adenosyl-L-methionine</name>
        <dbReference type="ChEBI" id="CHEBI:59789"/>
    </ligand>
</feature>
<dbReference type="Gene3D" id="1.10.155.10">
    <property type="entry name" value="Chemotaxis receptor methyltransferase CheR, N-terminal domain"/>
    <property type="match status" value="1"/>
</dbReference>
<dbReference type="Pfam" id="PF01739">
    <property type="entry name" value="CheR"/>
    <property type="match status" value="1"/>
</dbReference>
<comment type="caution">
    <text evidence="8">The sequence shown here is derived from an EMBL/GenBank/DDBJ whole genome shotgun (WGS) entry which is preliminary data.</text>
</comment>
<evidence type="ECO:0000313" key="8">
    <source>
        <dbReference type="EMBL" id="OGG93557.1"/>
    </source>
</evidence>
<feature type="domain" description="CheR-type methyltransferase" evidence="7">
    <location>
        <begin position="1"/>
        <end position="273"/>
    </location>
</feature>
<dbReference type="PROSITE" id="PS50123">
    <property type="entry name" value="CHER"/>
    <property type="match status" value="1"/>
</dbReference>
<dbReference type="PRINTS" id="PR00996">
    <property type="entry name" value="CHERMTFRASE"/>
</dbReference>
<keyword evidence="4 5" id="KW-0949">S-adenosyl-L-methionine</keyword>
<accession>A0A1F6G619</accession>
<dbReference type="SMART" id="SM00138">
    <property type="entry name" value="MeTrc"/>
    <property type="match status" value="1"/>
</dbReference>
<evidence type="ECO:0000256" key="1">
    <source>
        <dbReference type="ARBA" id="ARBA00001541"/>
    </source>
</evidence>
<evidence type="ECO:0000256" key="2">
    <source>
        <dbReference type="ARBA" id="ARBA00022603"/>
    </source>
</evidence>
<dbReference type="InterPro" id="IPR036804">
    <property type="entry name" value="CheR_N_sf"/>
</dbReference>
<dbReference type="InterPro" id="IPR022641">
    <property type="entry name" value="CheR_N"/>
</dbReference>
<protein>
    <recommendedName>
        <fullName evidence="5">Chemotaxis protein methyltransferase</fullName>
        <ecNumber evidence="5">2.1.1.80</ecNumber>
    </recommendedName>
</protein>
<feature type="binding site" evidence="6">
    <location>
        <position position="117"/>
    </location>
    <ligand>
        <name>S-adenosyl-L-methionine</name>
        <dbReference type="ChEBI" id="CHEBI:59789"/>
    </ligand>
</feature>
<sequence length="273" mass="31565">MFEGLNLSDEEFQLYQKLIYDSVGINFTDNKKQLLVSRLRKRLEMTGLSSYAAYRRYVTDPNNAEEFVQMINAISTNKTDFFREPQHFDFLKHYVYPDLSKKKQVRIWSAASSSGEELYTLGITVMENFPNLVNQDIKILGTDISTKVLGEAEQGVYSEESVGPIPGLMLRKYFLKGQGRWEGHYLVKDELKKLIHFRRLNLMQPFPLSAAFDFIFCRNVMIYFDKPTREDLVARLAAQLLPGGYLFIGNAESLSGLKTTLKYVQPAIYRKVY</sequence>
<evidence type="ECO:0000256" key="4">
    <source>
        <dbReference type="ARBA" id="ARBA00022691"/>
    </source>
</evidence>
<evidence type="ECO:0000256" key="6">
    <source>
        <dbReference type="PIRSR" id="PIRSR000410-1"/>
    </source>
</evidence>
<dbReference type="GO" id="GO:0008983">
    <property type="term" value="F:protein-glutamate O-methyltransferase activity"/>
    <property type="evidence" value="ECO:0007669"/>
    <property type="project" value="UniProtKB-EC"/>
</dbReference>
<dbReference type="Proteomes" id="UP000178449">
    <property type="component" value="Unassembled WGS sequence"/>
</dbReference>
<organism evidence="8 9">
    <name type="scientific">Candidatus Lambdaproteobacteria bacterium RIFOXYD2_FULL_50_16</name>
    <dbReference type="NCBI Taxonomy" id="1817772"/>
    <lineage>
        <taxon>Bacteria</taxon>
        <taxon>Pseudomonadati</taxon>
        <taxon>Pseudomonadota</taxon>
        <taxon>Candidatus Lambdaproteobacteria</taxon>
    </lineage>
</organism>
<feature type="binding site" evidence="6">
    <location>
        <position position="83"/>
    </location>
    <ligand>
        <name>S-adenosyl-L-methionine</name>
        <dbReference type="ChEBI" id="CHEBI:59789"/>
    </ligand>
</feature>
<keyword evidence="3 5" id="KW-0808">Transferase</keyword>
<feature type="binding site" evidence="6">
    <location>
        <position position="79"/>
    </location>
    <ligand>
        <name>S-adenosyl-L-methionine</name>
        <dbReference type="ChEBI" id="CHEBI:59789"/>
    </ligand>
</feature>
<dbReference type="EC" id="2.1.1.80" evidence="5"/>
<dbReference type="PANTHER" id="PTHR24422">
    <property type="entry name" value="CHEMOTAXIS PROTEIN METHYLTRANSFERASE"/>
    <property type="match status" value="1"/>
</dbReference>
<dbReference type="InterPro" id="IPR000780">
    <property type="entry name" value="CheR_MeTrfase"/>
</dbReference>
<dbReference type="PIRSF" id="PIRSF000410">
    <property type="entry name" value="CheR"/>
    <property type="match status" value="1"/>
</dbReference>
<dbReference type="AlphaFoldDB" id="A0A1F6G619"/>
<dbReference type="Gene3D" id="3.40.50.150">
    <property type="entry name" value="Vaccinia Virus protein VP39"/>
    <property type="match status" value="1"/>
</dbReference>
<name>A0A1F6G619_9PROT</name>
<evidence type="ECO:0000256" key="5">
    <source>
        <dbReference type="PIRNR" id="PIRNR000410"/>
    </source>
</evidence>
<evidence type="ECO:0000313" key="9">
    <source>
        <dbReference type="Proteomes" id="UP000178449"/>
    </source>
</evidence>
<evidence type="ECO:0000256" key="3">
    <source>
        <dbReference type="ARBA" id="ARBA00022679"/>
    </source>
</evidence>
<dbReference type="GO" id="GO:0032259">
    <property type="term" value="P:methylation"/>
    <property type="evidence" value="ECO:0007669"/>
    <property type="project" value="UniProtKB-KW"/>
</dbReference>
<dbReference type="PANTHER" id="PTHR24422:SF26">
    <property type="entry name" value="CHEMOTAXIS PROTEIN METHYLTRANSFERASE"/>
    <property type="match status" value="1"/>
</dbReference>
<dbReference type="EMBL" id="MFNE01000047">
    <property type="protein sequence ID" value="OGG93557.1"/>
    <property type="molecule type" value="Genomic_DNA"/>
</dbReference>
<dbReference type="InterPro" id="IPR029063">
    <property type="entry name" value="SAM-dependent_MTases_sf"/>
</dbReference>
<feature type="binding site" evidence="6">
    <location>
        <begin position="218"/>
        <end position="219"/>
    </location>
    <ligand>
        <name>S-adenosyl-L-methionine</name>
        <dbReference type="ChEBI" id="CHEBI:59789"/>
    </ligand>
</feature>
<dbReference type="SUPFAM" id="SSF53335">
    <property type="entry name" value="S-adenosyl-L-methionine-dependent methyltransferases"/>
    <property type="match status" value="1"/>
</dbReference>
<comment type="function">
    <text evidence="5">Methylation of the membrane-bound methyl-accepting chemotaxis proteins (MCP) to form gamma-glutamyl methyl ester residues in MCP.</text>
</comment>
<reference evidence="8 9" key="1">
    <citation type="journal article" date="2016" name="Nat. Commun.">
        <title>Thousands of microbial genomes shed light on interconnected biogeochemical processes in an aquifer system.</title>
        <authorList>
            <person name="Anantharaman K."/>
            <person name="Brown C.T."/>
            <person name="Hug L.A."/>
            <person name="Sharon I."/>
            <person name="Castelle C.J."/>
            <person name="Probst A.J."/>
            <person name="Thomas B.C."/>
            <person name="Singh A."/>
            <person name="Wilkins M.J."/>
            <person name="Karaoz U."/>
            <person name="Brodie E.L."/>
            <person name="Williams K.H."/>
            <person name="Hubbard S.S."/>
            <person name="Banfield J.F."/>
        </authorList>
    </citation>
    <scope>NUCLEOTIDE SEQUENCE [LARGE SCALE GENOMIC DNA]</scope>
</reference>
<dbReference type="InterPro" id="IPR022642">
    <property type="entry name" value="CheR_C"/>
</dbReference>
<dbReference type="STRING" id="1817772.A2527_11660"/>
<keyword evidence="2 5" id="KW-0489">Methyltransferase</keyword>
<dbReference type="Pfam" id="PF03705">
    <property type="entry name" value="CheR_N"/>
    <property type="match status" value="1"/>
</dbReference>
<feature type="binding site" evidence="6">
    <location>
        <position position="77"/>
    </location>
    <ligand>
        <name>S-adenosyl-L-methionine</name>
        <dbReference type="ChEBI" id="CHEBI:59789"/>
    </ligand>
</feature>
<comment type="catalytic activity">
    <reaction evidence="1 5">
        <text>L-glutamyl-[protein] + S-adenosyl-L-methionine = [protein]-L-glutamate 5-O-methyl ester + S-adenosyl-L-homocysteine</text>
        <dbReference type="Rhea" id="RHEA:24452"/>
        <dbReference type="Rhea" id="RHEA-COMP:10208"/>
        <dbReference type="Rhea" id="RHEA-COMP:10311"/>
        <dbReference type="ChEBI" id="CHEBI:29973"/>
        <dbReference type="ChEBI" id="CHEBI:57856"/>
        <dbReference type="ChEBI" id="CHEBI:59789"/>
        <dbReference type="ChEBI" id="CHEBI:82795"/>
        <dbReference type="EC" id="2.1.1.80"/>
    </reaction>
</comment>